<name>A0A101SZ52_9ACTN</name>
<proteinExistence type="predicted"/>
<protein>
    <submittedName>
        <fullName evidence="2">Uncharacterized protein</fullName>
    </submittedName>
</protein>
<dbReference type="AlphaFoldDB" id="A0A101SZ52"/>
<organism evidence="2 3">
    <name type="scientific">Streptomyces griseoruber</name>
    <dbReference type="NCBI Taxonomy" id="1943"/>
    <lineage>
        <taxon>Bacteria</taxon>
        <taxon>Bacillati</taxon>
        <taxon>Actinomycetota</taxon>
        <taxon>Actinomycetes</taxon>
        <taxon>Kitasatosporales</taxon>
        <taxon>Streptomycetaceae</taxon>
        <taxon>Streptomyces</taxon>
    </lineage>
</organism>
<accession>A0A101SZ52</accession>
<comment type="caution">
    <text evidence="2">The sequence shown here is derived from an EMBL/GenBank/DDBJ whole genome shotgun (WGS) entry which is preliminary data.</text>
</comment>
<gene>
    <name evidence="2" type="ORF">AQJ64_18440</name>
</gene>
<evidence type="ECO:0000313" key="3">
    <source>
        <dbReference type="Proteomes" id="UP000052982"/>
    </source>
</evidence>
<reference evidence="2 3" key="1">
    <citation type="submission" date="2015-10" db="EMBL/GenBank/DDBJ databases">
        <title>Draft genome sequence of Streptomyces griseoruber DSM 40281, type strain for the species Streptomyces griseoruber.</title>
        <authorList>
            <person name="Ruckert C."/>
            <person name="Winkler A."/>
            <person name="Kalinowski J."/>
            <person name="Kampfer P."/>
            <person name="Glaeser S."/>
        </authorList>
    </citation>
    <scope>NUCLEOTIDE SEQUENCE [LARGE SCALE GENOMIC DNA]</scope>
    <source>
        <strain evidence="2 3">DSM 40281</strain>
    </source>
</reference>
<feature type="region of interest" description="Disordered" evidence="1">
    <location>
        <begin position="1"/>
        <end position="47"/>
    </location>
</feature>
<dbReference type="Proteomes" id="UP000052982">
    <property type="component" value="Unassembled WGS sequence"/>
</dbReference>
<evidence type="ECO:0000256" key="1">
    <source>
        <dbReference type="SAM" id="MobiDB-lite"/>
    </source>
</evidence>
<evidence type="ECO:0000313" key="2">
    <source>
        <dbReference type="EMBL" id="KUN82842.1"/>
    </source>
</evidence>
<keyword evidence="3" id="KW-1185">Reference proteome</keyword>
<sequence length="95" mass="9894">MVQTTDTVATAGAPQPCSSEVAARKPRYNTASTTPERASTVRREKRDMRTVTGTCKVTTSTVLATKTAAGHTGDACSCVTRTSGSAISGTLRQKT</sequence>
<dbReference type="EMBL" id="LMWW01000028">
    <property type="protein sequence ID" value="KUN82842.1"/>
    <property type="molecule type" value="Genomic_DNA"/>
</dbReference>